<feature type="compositionally biased region" description="Basic and acidic residues" evidence="1">
    <location>
        <begin position="32"/>
        <end position="45"/>
    </location>
</feature>
<accession>A0ABN9KYU6</accession>
<evidence type="ECO:0000313" key="3">
    <source>
        <dbReference type="Proteomes" id="UP001176940"/>
    </source>
</evidence>
<feature type="compositionally biased region" description="Low complexity" evidence="1">
    <location>
        <begin position="46"/>
        <end position="66"/>
    </location>
</feature>
<proteinExistence type="predicted"/>
<name>A0ABN9KYU6_9NEOB</name>
<feature type="compositionally biased region" description="Polar residues" evidence="1">
    <location>
        <begin position="12"/>
        <end position="27"/>
    </location>
</feature>
<organism evidence="2 3">
    <name type="scientific">Ranitomeya imitator</name>
    <name type="common">mimic poison frog</name>
    <dbReference type="NCBI Taxonomy" id="111125"/>
    <lineage>
        <taxon>Eukaryota</taxon>
        <taxon>Metazoa</taxon>
        <taxon>Chordata</taxon>
        <taxon>Craniata</taxon>
        <taxon>Vertebrata</taxon>
        <taxon>Euteleostomi</taxon>
        <taxon>Amphibia</taxon>
        <taxon>Batrachia</taxon>
        <taxon>Anura</taxon>
        <taxon>Neobatrachia</taxon>
        <taxon>Hyloidea</taxon>
        <taxon>Dendrobatidae</taxon>
        <taxon>Dendrobatinae</taxon>
        <taxon>Ranitomeya</taxon>
    </lineage>
</organism>
<protein>
    <submittedName>
        <fullName evidence="2">Uncharacterized protein</fullName>
    </submittedName>
</protein>
<evidence type="ECO:0000256" key="1">
    <source>
        <dbReference type="SAM" id="MobiDB-lite"/>
    </source>
</evidence>
<evidence type="ECO:0000313" key="2">
    <source>
        <dbReference type="EMBL" id="CAJ0928925.1"/>
    </source>
</evidence>
<dbReference type="EMBL" id="CAUEEQ010005480">
    <property type="protein sequence ID" value="CAJ0928925.1"/>
    <property type="molecule type" value="Genomic_DNA"/>
</dbReference>
<gene>
    <name evidence="2" type="ORF">RIMI_LOCUS3602484</name>
</gene>
<keyword evidence="3" id="KW-1185">Reference proteome</keyword>
<sequence length="83" mass="8927">MSAVQKTPDCGHSSQDVKSETSSNPSSPEICPNKERPYIKLKENGRSNISRSSSSTSSFSSTAGESEAMEEYESVAAFTDSKK</sequence>
<dbReference type="Proteomes" id="UP001176940">
    <property type="component" value="Unassembled WGS sequence"/>
</dbReference>
<reference evidence="2" key="1">
    <citation type="submission" date="2023-07" db="EMBL/GenBank/DDBJ databases">
        <authorList>
            <person name="Stuckert A."/>
        </authorList>
    </citation>
    <scope>NUCLEOTIDE SEQUENCE</scope>
</reference>
<comment type="caution">
    <text evidence="2">The sequence shown here is derived from an EMBL/GenBank/DDBJ whole genome shotgun (WGS) entry which is preliminary data.</text>
</comment>
<feature type="region of interest" description="Disordered" evidence="1">
    <location>
        <begin position="1"/>
        <end position="83"/>
    </location>
</feature>